<gene>
    <name evidence="1" type="ORF">ACKI18_41905</name>
</gene>
<reference evidence="1 2" key="1">
    <citation type="submission" date="2024-12" db="EMBL/GenBank/DDBJ databases">
        <title>Forecasting of Potato common scab and diversities of Pathogenic streptomyces spp. in china.</title>
        <authorList>
            <person name="Handique U."/>
            <person name="Wu J."/>
        </authorList>
    </citation>
    <scope>NUCLEOTIDE SEQUENCE [LARGE SCALE GENOMIC DNA]</scope>
    <source>
        <strain evidence="1 2">ZRIMU1530</strain>
    </source>
</reference>
<proteinExistence type="predicted"/>
<dbReference type="Proteomes" id="UP001631957">
    <property type="component" value="Unassembled WGS sequence"/>
</dbReference>
<name>A0ABW9I6D5_9ACTN</name>
<evidence type="ECO:0000313" key="1">
    <source>
        <dbReference type="EMBL" id="MFM9615228.1"/>
    </source>
</evidence>
<dbReference type="RefSeq" id="WP_409123909.1">
    <property type="nucleotide sequence ID" value="NZ_JBJVNI010000033.1"/>
</dbReference>
<dbReference type="EMBL" id="JBJVNI010000033">
    <property type="protein sequence ID" value="MFM9615228.1"/>
    <property type="molecule type" value="Genomic_DNA"/>
</dbReference>
<accession>A0ABW9I6D5</accession>
<protein>
    <submittedName>
        <fullName evidence="1">Uncharacterized protein</fullName>
    </submittedName>
</protein>
<organism evidence="1 2">
    <name type="scientific">Streptomyces niveiscabiei</name>
    <dbReference type="NCBI Taxonomy" id="164115"/>
    <lineage>
        <taxon>Bacteria</taxon>
        <taxon>Bacillati</taxon>
        <taxon>Actinomycetota</taxon>
        <taxon>Actinomycetes</taxon>
        <taxon>Kitasatosporales</taxon>
        <taxon>Streptomycetaceae</taxon>
        <taxon>Streptomyces</taxon>
    </lineage>
</organism>
<keyword evidence="2" id="KW-1185">Reference proteome</keyword>
<evidence type="ECO:0000313" key="2">
    <source>
        <dbReference type="Proteomes" id="UP001631957"/>
    </source>
</evidence>
<comment type="caution">
    <text evidence="1">The sequence shown here is derived from an EMBL/GenBank/DDBJ whole genome shotgun (WGS) entry which is preliminary data.</text>
</comment>
<sequence>MRQVIDVCNAWLARRTDTPVLSGADRYEGRELIGEVLPLIAEFSGDNGDDVTAALTECARRCTPDLAFRLLLRALTSKSSASPGGYVRLSRDQYARLEAMGVAFQYGEYVITDVEYLVAPD</sequence>